<evidence type="ECO:0000313" key="7">
    <source>
        <dbReference type="EMBL" id="GCF95709.1"/>
    </source>
</evidence>
<keyword evidence="8" id="KW-1185">Reference proteome</keyword>
<accession>A0A4V0WQ08</accession>
<evidence type="ECO:0000256" key="3">
    <source>
        <dbReference type="ARBA" id="ARBA00022692"/>
    </source>
</evidence>
<evidence type="ECO:0000256" key="2">
    <source>
        <dbReference type="ARBA" id="ARBA00022475"/>
    </source>
</evidence>
<evidence type="ECO:0000256" key="4">
    <source>
        <dbReference type="ARBA" id="ARBA00022989"/>
    </source>
</evidence>
<comment type="caution">
    <text evidence="7">The sequence shown here is derived from an EMBL/GenBank/DDBJ whole genome shotgun (WGS) entry which is preliminary data.</text>
</comment>
<dbReference type="InterPro" id="IPR005899">
    <property type="entry name" value="Na_pump_deCOase"/>
</dbReference>
<dbReference type="RefSeq" id="WP_175580153.1">
    <property type="nucleotide sequence ID" value="NZ_BJCC01000036.1"/>
</dbReference>
<dbReference type="AlphaFoldDB" id="A0A4V0WQ08"/>
<organism evidence="7 8">
    <name type="scientific">Enterococcus florum</name>
    <dbReference type="NCBI Taxonomy" id="2480627"/>
    <lineage>
        <taxon>Bacteria</taxon>
        <taxon>Bacillati</taxon>
        <taxon>Bacillota</taxon>
        <taxon>Bacilli</taxon>
        <taxon>Lactobacillales</taxon>
        <taxon>Enterococcaceae</taxon>
        <taxon>Enterococcus</taxon>
    </lineage>
</organism>
<proteinExistence type="predicted"/>
<feature type="transmembrane region" description="Helical" evidence="6">
    <location>
        <begin position="12"/>
        <end position="32"/>
    </location>
</feature>
<evidence type="ECO:0000256" key="6">
    <source>
        <dbReference type="SAM" id="Phobius"/>
    </source>
</evidence>
<name>A0A4V0WQ08_9ENTE</name>
<keyword evidence="2" id="KW-1003">Cell membrane</keyword>
<keyword evidence="4 6" id="KW-1133">Transmembrane helix</keyword>
<dbReference type="GO" id="GO:0015081">
    <property type="term" value="F:sodium ion transmembrane transporter activity"/>
    <property type="evidence" value="ECO:0007669"/>
    <property type="project" value="InterPro"/>
</dbReference>
<protein>
    <recommendedName>
        <fullName evidence="9">Oxaloacetate decarboxylase gamma chain</fullName>
    </recommendedName>
</protein>
<dbReference type="EMBL" id="BJCC01000036">
    <property type="protein sequence ID" value="GCF95709.1"/>
    <property type="molecule type" value="Genomic_DNA"/>
</dbReference>
<keyword evidence="3 6" id="KW-0812">Transmembrane</keyword>
<dbReference type="GO" id="GO:0005886">
    <property type="term" value="C:plasma membrane"/>
    <property type="evidence" value="ECO:0007669"/>
    <property type="project" value="UniProtKB-SubCell"/>
</dbReference>
<dbReference type="GO" id="GO:0036376">
    <property type="term" value="P:sodium ion export across plasma membrane"/>
    <property type="evidence" value="ECO:0007669"/>
    <property type="project" value="InterPro"/>
</dbReference>
<reference evidence="8" key="1">
    <citation type="submission" date="2019-02" db="EMBL/GenBank/DDBJ databases">
        <title>Draft genome sequence of Enterococcus sp. Gos25-1.</title>
        <authorList>
            <person name="Tanaka N."/>
            <person name="Shiwa Y."/>
            <person name="Fujita N."/>
        </authorList>
    </citation>
    <scope>NUCLEOTIDE SEQUENCE [LARGE SCALE GENOMIC DNA]</scope>
    <source>
        <strain evidence="8">Gos25-1</strain>
    </source>
</reference>
<comment type="subcellular location">
    <subcellularLocation>
        <location evidence="1">Cell membrane</location>
    </subcellularLocation>
</comment>
<evidence type="ECO:0000313" key="8">
    <source>
        <dbReference type="Proteomes" id="UP000290567"/>
    </source>
</evidence>
<dbReference type="Pfam" id="PF04277">
    <property type="entry name" value="OAD_gamma"/>
    <property type="match status" value="1"/>
</dbReference>
<evidence type="ECO:0000256" key="1">
    <source>
        <dbReference type="ARBA" id="ARBA00004236"/>
    </source>
</evidence>
<keyword evidence="5 6" id="KW-0472">Membrane</keyword>
<evidence type="ECO:0008006" key="9">
    <source>
        <dbReference type="Google" id="ProtNLM"/>
    </source>
</evidence>
<gene>
    <name evidence="7" type="ORF">NRIC_36000</name>
</gene>
<sequence length="98" mass="10694">MHYSMGEVLKLTLFSMGVVFLVLVGLMFLMMINAKIFGKTVESTEGKEKRSDPPAPMTTQELVEGDPLAKVAVITALAVASEEKSGSKFQVAEVKRMK</sequence>
<evidence type="ECO:0000256" key="5">
    <source>
        <dbReference type="ARBA" id="ARBA00023136"/>
    </source>
</evidence>
<dbReference type="Proteomes" id="UP000290567">
    <property type="component" value="Unassembled WGS sequence"/>
</dbReference>